<keyword evidence="2" id="KW-1185">Reference proteome</keyword>
<evidence type="ECO:0000313" key="1">
    <source>
        <dbReference type="EMBL" id="AMU90523.1"/>
    </source>
</evidence>
<dbReference type="EMBL" id="CP013344">
    <property type="protein sequence ID" value="AMU90523.1"/>
    <property type="molecule type" value="Genomic_DNA"/>
</dbReference>
<dbReference type="Proteomes" id="UP000076088">
    <property type="component" value="Chromosome"/>
</dbReference>
<organism evidence="1 2">
    <name type="scientific">Sphingopyxis macrogoltabida</name>
    <name type="common">Sphingomonas macrogoltabidus</name>
    <dbReference type="NCBI Taxonomy" id="33050"/>
    <lineage>
        <taxon>Bacteria</taxon>
        <taxon>Pseudomonadati</taxon>
        <taxon>Pseudomonadota</taxon>
        <taxon>Alphaproteobacteria</taxon>
        <taxon>Sphingomonadales</taxon>
        <taxon>Sphingomonadaceae</taxon>
        <taxon>Sphingopyxis</taxon>
    </lineage>
</organism>
<dbReference type="AlphaFoldDB" id="A0AAC8Z238"/>
<reference evidence="1 2" key="2">
    <citation type="journal article" date="2016" name="Genome Announc.">
        <title>Complete Genome Sequence of Sphingopyxis macrogoltabida Strain 203N (NBRC 111659), a Polyethylene Glycol Degrader.</title>
        <authorList>
            <person name="Ohtsubo Y."/>
            <person name="Nonoyama S."/>
            <person name="Nagata Y."/>
            <person name="Numata M."/>
            <person name="Tsuchikane K."/>
            <person name="Hosoyama A."/>
            <person name="Yamazoe A."/>
            <person name="Tsuda M."/>
            <person name="Fujita N."/>
            <person name="Kawai F."/>
        </authorList>
    </citation>
    <scope>NUCLEOTIDE SEQUENCE [LARGE SCALE GENOMIC DNA]</scope>
    <source>
        <strain evidence="1 2">203N</strain>
    </source>
</reference>
<sequence length="240" mass="26216">MMQTKSMAIQAMDETGKGLAVLATLSAVDKGGDTYAPGAFSWKEGGDQWAMMVPGHNRRATPFGKARVYEEGDKAYAELHLNLKTAAGRDWHEHLLFDFATGRPVQEWSYGYSSEYTYRVTAQGRTRVLTKVDVDEVSPVLRGEGDDTRTLAIKGAKLRDEHHGRLLADLGELAGAIDADPSIVSASGVKQLREIHDAIGRVLAGGDDEATDEVKAQLAQDTALAHMLQFEGTKRRFGLR</sequence>
<name>A0AAC8Z238_SPHMC</name>
<protein>
    <submittedName>
        <fullName evidence="1">Uncharacterized protein</fullName>
    </submittedName>
</protein>
<accession>A0AAC8Z238</accession>
<reference evidence="2" key="1">
    <citation type="submission" date="2015-11" db="EMBL/GenBank/DDBJ databases">
        <title>Complete genome sequence of a polyethylene-glycol degrader Sphingopyxis macrogoltabida 203N (NBRC 111659).</title>
        <authorList>
            <person name="Yoshiyuki O."/>
            <person name="Shouta N."/>
            <person name="Nagata Y."/>
            <person name="Numata M."/>
            <person name="Tsuchikane K."/>
            <person name="Hosoyama A."/>
            <person name="Yamazoe A."/>
            <person name="Tsuda M."/>
            <person name="Fujita N."/>
            <person name="Kawai F."/>
        </authorList>
    </citation>
    <scope>NUCLEOTIDE SEQUENCE [LARGE SCALE GENOMIC DNA]</scope>
    <source>
        <strain evidence="2">203N</strain>
    </source>
</reference>
<evidence type="ECO:0000313" key="2">
    <source>
        <dbReference type="Proteomes" id="UP000076088"/>
    </source>
</evidence>
<proteinExistence type="predicted"/>
<gene>
    <name evidence="1" type="ORF">ATM17_15985</name>
</gene>
<dbReference type="RefSeq" id="WP_054729530.1">
    <property type="nucleotide sequence ID" value="NZ_CP009429.1"/>
</dbReference>